<proteinExistence type="predicted"/>
<organism evidence="2 3">
    <name type="scientific">Podospora didyma</name>
    <dbReference type="NCBI Taxonomy" id="330526"/>
    <lineage>
        <taxon>Eukaryota</taxon>
        <taxon>Fungi</taxon>
        <taxon>Dikarya</taxon>
        <taxon>Ascomycota</taxon>
        <taxon>Pezizomycotina</taxon>
        <taxon>Sordariomycetes</taxon>
        <taxon>Sordariomycetidae</taxon>
        <taxon>Sordariales</taxon>
        <taxon>Podosporaceae</taxon>
        <taxon>Podospora</taxon>
    </lineage>
</organism>
<dbReference type="Proteomes" id="UP001285441">
    <property type="component" value="Unassembled WGS sequence"/>
</dbReference>
<dbReference type="InterPro" id="IPR038966">
    <property type="entry name" value="TMA17"/>
</dbReference>
<dbReference type="PANTHER" id="PTHR40422:SF1">
    <property type="entry name" value="TRANSLATION MACHINERY-ASSOCIATED PROTEIN 17"/>
    <property type="match status" value="1"/>
</dbReference>
<sequence length="218" mass="23767">MSSDAQPITPARFAEALPSLPLSALHLKVLELRNNIAQLDYSNEQLRPYALGTAIPLSSASTTTEGEAHQQADPDCVEAIRENEEVIARMNERIQLVRAEVEGRGHSWTEFQSKEEAEAAAEAARLAARVNGVNGAGHDDDEEEDTPTTTEQQHSAWRDGTIQTGVIRGGEVQMNNTASSSSTAGGRIDDEALRRLVEQQMQDLTHEDDQDDEGGLHL</sequence>
<reference evidence="2" key="2">
    <citation type="submission" date="2023-06" db="EMBL/GenBank/DDBJ databases">
        <authorList>
            <consortium name="Lawrence Berkeley National Laboratory"/>
            <person name="Haridas S."/>
            <person name="Hensen N."/>
            <person name="Bonometti L."/>
            <person name="Westerberg I."/>
            <person name="Brannstrom I.O."/>
            <person name="Guillou S."/>
            <person name="Cros-Aarteil S."/>
            <person name="Calhoun S."/>
            <person name="Kuo A."/>
            <person name="Mondo S."/>
            <person name="Pangilinan J."/>
            <person name="Riley R."/>
            <person name="LaButti K."/>
            <person name="Andreopoulos B."/>
            <person name="Lipzen A."/>
            <person name="Chen C."/>
            <person name="Yanf M."/>
            <person name="Daum C."/>
            <person name="Ng V."/>
            <person name="Clum A."/>
            <person name="Steindorff A."/>
            <person name="Ohm R."/>
            <person name="Martin F."/>
            <person name="Silar P."/>
            <person name="Natvig D."/>
            <person name="Lalanne C."/>
            <person name="Gautier V."/>
            <person name="Ament-velasquez S.L."/>
            <person name="Kruys A."/>
            <person name="Hutchinson M.I."/>
            <person name="Powell A.J."/>
            <person name="Barry K."/>
            <person name="Miller A.N."/>
            <person name="Grigoriev I.V."/>
            <person name="Debuchy R."/>
            <person name="Gladieux P."/>
            <person name="Thoren M.H."/>
            <person name="Johannesson H."/>
        </authorList>
    </citation>
    <scope>NUCLEOTIDE SEQUENCE</scope>
    <source>
        <strain evidence="2">CBS 232.78</strain>
    </source>
</reference>
<protein>
    <recommendedName>
        <fullName evidence="4">Secondary alcohol dehydrogenase</fullName>
    </recommendedName>
</protein>
<accession>A0AAE0U8T0</accession>
<dbReference type="EMBL" id="JAULSW010000001">
    <property type="protein sequence ID" value="KAK3394780.1"/>
    <property type="molecule type" value="Genomic_DNA"/>
</dbReference>
<feature type="compositionally biased region" description="Acidic residues" evidence="1">
    <location>
        <begin position="206"/>
        <end position="218"/>
    </location>
</feature>
<feature type="compositionally biased region" description="Polar residues" evidence="1">
    <location>
        <begin position="173"/>
        <end position="184"/>
    </location>
</feature>
<dbReference type="PANTHER" id="PTHR40422">
    <property type="entry name" value="TRANSLATION MACHINERY-ASSOCIATED PROTEIN 17"/>
    <property type="match status" value="1"/>
</dbReference>
<feature type="region of interest" description="Disordered" evidence="1">
    <location>
        <begin position="199"/>
        <end position="218"/>
    </location>
</feature>
<evidence type="ECO:0000313" key="2">
    <source>
        <dbReference type="EMBL" id="KAK3394780.1"/>
    </source>
</evidence>
<dbReference type="AlphaFoldDB" id="A0AAE0U8T0"/>
<name>A0AAE0U8T0_9PEZI</name>
<dbReference type="GO" id="GO:0070682">
    <property type="term" value="P:proteasome regulatory particle assembly"/>
    <property type="evidence" value="ECO:0007669"/>
    <property type="project" value="InterPro"/>
</dbReference>
<keyword evidence="3" id="KW-1185">Reference proteome</keyword>
<evidence type="ECO:0000313" key="3">
    <source>
        <dbReference type="Proteomes" id="UP001285441"/>
    </source>
</evidence>
<gene>
    <name evidence="2" type="ORF">B0H63DRAFT_461926</name>
</gene>
<reference evidence="2" key="1">
    <citation type="journal article" date="2023" name="Mol. Phylogenet. Evol.">
        <title>Genome-scale phylogeny and comparative genomics of the fungal order Sordariales.</title>
        <authorList>
            <person name="Hensen N."/>
            <person name="Bonometti L."/>
            <person name="Westerberg I."/>
            <person name="Brannstrom I.O."/>
            <person name="Guillou S."/>
            <person name="Cros-Aarteil S."/>
            <person name="Calhoun S."/>
            <person name="Haridas S."/>
            <person name="Kuo A."/>
            <person name="Mondo S."/>
            <person name="Pangilinan J."/>
            <person name="Riley R."/>
            <person name="LaButti K."/>
            <person name="Andreopoulos B."/>
            <person name="Lipzen A."/>
            <person name="Chen C."/>
            <person name="Yan M."/>
            <person name="Daum C."/>
            <person name="Ng V."/>
            <person name="Clum A."/>
            <person name="Steindorff A."/>
            <person name="Ohm R.A."/>
            <person name="Martin F."/>
            <person name="Silar P."/>
            <person name="Natvig D.O."/>
            <person name="Lalanne C."/>
            <person name="Gautier V."/>
            <person name="Ament-Velasquez S.L."/>
            <person name="Kruys A."/>
            <person name="Hutchinson M.I."/>
            <person name="Powell A.J."/>
            <person name="Barry K."/>
            <person name="Miller A.N."/>
            <person name="Grigoriev I.V."/>
            <person name="Debuchy R."/>
            <person name="Gladieux P."/>
            <person name="Hiltunen Thoren M."/>
            <person name="Johannesson H."/>
        </authorList>
    </citation>
    <scope>NUCLEOTIDE SEQUENCE</scope>
    <source>
        <strain evidence="2">CBS 232.78</strain>
    </source>
</reference>
<dbReference type="GO" id="GO:0030674">
    <property type="term" value="F:protein-macromolecule adaptor activity"/>
    <property type="evidence" value="ECO:0007669"/>
    <property type="project" value="TreeGrafter"/>
</dbReference>
<evidence type="ECO:0000256" key="1">
    <source>
        <dbReference type="SAM" id="MobiDB-lite"/>
    </source>
</evidence>
<evidence type="ECO:0008006" key="4">
    <source>
        <dbReference type="Google" id="ProtNLM"/>
    </source>
</evidence>
<comment type="caution">
    <text evidence="2">The sequence shown here is derived from an EMBL/GenBank/DDBJ whole genome shotgun (WGS) entry which is preliminary data.</text>
</comment>
<feature type="region of interest" description="Disordered" evidence="1">
    <location>
        <begin position="133"/>
        <end position="192"/>
    </location>
</feature>